<dbReference type="InterPro" id="IPR045619">
    <property type="entry name" value="DUF6443"/>
</dbReference>
<reference evidence="3" key="1">
    <citation type="submission" date="2022-01" db="EMBL/GenBank/DDBJ databases">
        <title>Novel bile acid biosynthetic pathways are enriched in the microbiome of centenarians.</title>
        <authorList>
            <person name="Sato Y."/>
            <person name="Atarashi K."/>
            <person name="Plichta R.D."/>
            <person name="Arai Y."/>
            <person name="Sasajima S."/>
            <person name="Kearney M.S."/>
            <person name="Suda W."/>
            <person name="Takeshita K."/>
            <person name="Sasaki T."/>
            <person name="Okamoto S."/>
            <person name="Skelly N.A."/>
            <person name="Okamura Y."/>
            <person name="Vlamakis H."/>
            <person name="Li Y."/>
            <person name="Tanoue T."/>
            <person name="Takei H."/>
            <person name="Nittono H."/>
            <person name="Narushima S."/>
            <person name="Irie J."/>
            <person name="Itoh H."/>
            <person name="Moriya K."/>
            <person name="Sugiura Y."/>
            <person name="Suematsu M."/>
            <person name="Moritoki N."/>
            <person name="Shibata S."/>
            <person name="Littman R.D."/>
            <person name="Fischbach A.M."/>
            <person name="Uwamino Y."/>
            <person name="Inoue T."/>
            <person name="Honda A."/>
            <person name="Hattori M."/>
            <person name="Murai T."/>
            <person name="Xavier J.R."/>
            <person name="Hirose N."/>
            <person name="Honda K."/>
        </authorList>
    </citation>
    <scope>NUCLEOTIDE SEQUENCE</scope>
    <source>
        <strain evidence="3">CE91-St16</strain>
    </source>
</reference>
<dbReference type="PANTHER" id="PTHR32305:SF15">
    <property type="entry name" value="PROTEIN RHSA-RELATED"/>
    <property type="match status" value="1"/>
</dbReference>
<sequence>MYAGQMNTSSPEEPSEPLEPLEPLIPIENIDLFDGTVSTLALSHVCLDTEQKRNRFDFKVIEPSEVAFQYSEYMYVKGWGQPLTLKYVNLQFDVVDKMTDKILGSFTRSVYSNTQELVNPEAKDKISLPEGEYSCFFNGGIETDVLFIGDASEGGGLVVGEGNIGIIPLTSVLPPPTCYISVTVSSHYLPNADDSSLNITDEIPVYDTTFDPIPLKLESTRRNAVYDFISNTGEDSNILAGGNLTVNYYDDFGRPDQTVQRNYMPGKDLAILNEYDIRDNISRSWLPAVLETNGGAPVSAAVFQEKCQRTYGGETVCYSDFKYEHSSLNRLVAQYGPGDDWRAHSKGITMNYLTNIEGADTLDCWHIKTVGATSFYANKYATGRLQVTRTKNEDGAVIFEFKDFDDRVILSRLIEYSDTGKNFFDTYYVYDDLGHLTAVLPPKLSDTIKAGYLDNEQISNYAFLYVYGVGDYLTAKKLPDADWVYYLYDRSGRAVFSQDGNQRNRNEWSFHLTDRSGRDCITGTCKNTFNHEKQPLLVFDIDCTYMGNSGNLMGYAVNRIKLVSPVVYTANFYDHYHFIDANVFPKSYAGFSNPFKFETSSGFAACHPSARGLLTGTVTARLDDSGATGYDYCAMYYDQRDRLIQTRSTDLRGRLDVEMIAYNYTGQPTKSRLENRIKFHVINPGELVWPDGVSKEFDNNDLIPGKDPGQGLVEVFQYPTQFFTYTYDDWGRLLTITHRCEDNPQVTLVDNEYDHLGRLCANKRNGNPNLRTDYDYNIRSWTKSLSGSLFSQTLYYQDDYARTQTSSHFNTPSYSGNISAMKWTVAGDRVDNRAYAFDYDALSRLTSAAYFENDVSANHYATSYSYDKNTNLTKIYRHGRTGQETFGVLDRLNMTYTGNRLRTLTEQAEVQHLSRTVDFQVENTEPIIGEEILMSQFEYDNNGNLTKDKSRGISSVRYNLLNLPSKLSISNSDGSATQHYLYSADGRKLRMTVLTPRDTLKREYVGNYIYENGSLKRILVDGGYIQDGQYCFFLTDHLGNTRVTAKADGTVLQTNHYYPYGLPFAEGIGDSDQPYKYNGKEFDPTCGLNLYDYGARFMDPTLGGRFTTPDPLTEKYGSLSPYAYCGGNPVNRIDPDGRTIQVYDYANDQRIAYEWRDYQGTWGFYDSNNTLYAGDDQFIVQLSDALSGLMRGDAGFELVSGLANNTNVVTLMYSSNSGADHQNQLGWNPTGVRKDGTLEAVPTTVGISNNPLMTLGHELGHVEYNWSGKQSSTWFTMQTANGEKNIPTSEIHTTHRENQLRSENGLPLRTYYGVDQSGSGYGPRIIIPSTGASRYYNVQGVTNYKPLKRRAVPYIY</sequence>
<evidence type="ECO:0000313" key="4">
    <source>
        <dbReference type="Proteomes" id="UP001055105"/>
    </source>
</evidence>
<feature type="domain" description="DUF6443" evidence="2">
    <location>
        <begin position="243"/>
        <end position="353"/>
    </location>
</feature>
<dbReference type="NCBIfam" id="TIGR03696">
    <property type="entry name" value="Rhs_assc_core"/>
    <property type="match status" value="1"/>
</dbReference>
<gene>
    <name evidence="3" type="ORF">CE91St16_00530</name>
</gene>
<evidence type="ECO:0000313" key="3">
    <source>
        <dbReference type="EMBL" id="GKI17145.1"/>
    </source>
</evidence>
<dbReference type="InterPro" id="IPR022385">
    <property type="entry name" value="Rhs_assc_core"/>
</dbReference>
<dbReference type="EMBL" id="BQOL01000001">
    <property type="protein sequence ID" value="GKI17145.1"/>
    <property type="molecule type" value="Genomic_DNA"/>
</dbReference>
<dbReference type="Proteomes" id="UP001055105">
    <property type="component" value="Unassembled WGS sequence"/>
</dbReference>
<proteinExistence type="predicted"/>
<dbReference type="Gene3D" id="2.180.10.10">
    <property type="entry name" value="RHS repeat-associated core"/>
    <property type="match status" value="1"/>
</dbReference>
<evidence type="ECO:0000256" key="1">
    <source>
        <dbReference type="SAM" id="MobiDB-lite"/>
    </source>
</evidence>
<evidence type="ECO:0000259" key="2">
    <source>
        <dbReference type="Pfam" id="PF20041"/>
    </source>
</evidence>
<protein>
    <submittedName>
        <fullName evidence="3">Cell well associated RhsD protein</fullName>
    </submittedName>
</protein>
<dbReference type="InterPro" id="IPR050708">
    <property type="entry name" value="T6SS_VgrG/RHS"/>
</dbReference>
<dbReference type="PANTHER" id="PTHR32305">
    <property type="match status" value="1"/>
</dbReference>
<feature type="region of interest" description="Disordered" evidence="1">
    <location>
        <begin position="1"/>
        <end position="20"/>
    </location>
</feature>
<comment type="caution">
    <text evidence="3">The sequence shown here is derived from an EMBL/GenBank/DDBJ whole genome shotgun (WGS) entry which is preliminary data.</text>
</comment>
<organism evidence="3 4">
    <name type="scientific">Alistipes finegoldii</name>
    <dbReference type="NCBI Taxonomy" id="214856"/>
    <lineage>
        <taxon>Bacteria</taxon>
        <taxon>Pseudomonadati</taxon>
        <taxon>Bacteroidota</taxon>
        <taxon>Bacteroidia</taxon>
        <taxon>Bacteroidales</taxon>
        <taxon>Rikenellaceae</taxon>
        <taxon>Alistipes</taxon>
    </lineage>
</organism>
<name>A0AA37KJM4_9BACT</name>
<accession>A0AA37KJM4</accession>
<dbReference type="Pfam" id="PF20041">
    <property type="entry name" value="DUF6443"/>
    <property type="match status" value="1"/>
</dbReference>